<protein>
    <submittedName>
        <fullName evidence="1">Uncharacterized protein</fullName>
    </submittedName>
</protein>
<gene>
    <name evidence="1" type="ORF">AVEN_225323_1</name>
</gene>
<keyword evidence="2" id="KW-1185">Reference proteome</keyword>
<name>A0A4Y2ALN9_ARAVE</name>
<evidence type="ECO:0000313" key="2">
    <source>
        <dbReference type="Proteomes" id="UP000499080"/>
    </source>
</evidence>
<dbReference type="EMBL" id="BGPR01000022">
    <property type="protein sequence ID" value="GBL80668.1"/>
    <property type="molecule type" value="Genomic_DNA"/>
</dbReference>
<sequence>MAARTHVRDEKIRGRSSVITEDLVQTVDGKVPENRRFTISSLSKTGARDIYTPLPPGRYVTRRQLSLTLFEKLRSAATLVNCVISVSLL</sequence>
<dbReference type="Proteomes" id="UP000499080">
    <property type="component" value="Unassembled WGS sequence"/>
</dbReference>
<evidence type="ECO:0000313" key="1">
    <source>
        <dbReference type="EMBL" id="GBL80668.1"/>
    </source>
</evidence>
<reference evidence="1 2" key="1">
    <citation type="journal article" date="2019" name="Sci. Rep.">
        <title>Orb-weaving spider Araneus ventricosus genome elucidates the spidroin gene catalogue.</title>
        <authorList>
            <person name="Kono N."/>
            <person name="Nakamura H."/>
            <person name="Ohtoshi R."/>
            <person name="Moran D.A.P."/>
            <person name="Shinohara A."/>
            <person name="Yoshida Y."/>
            <person name="Fujiwara M."/>
            <person name="Mori M."/>
            <person name="Tomita M."/>
            <person name="Arakawa K."/>
        </authorList>
    </citation>
    <scope>NUCLEOTIDE SEQUENCE [LARGE SCALE GENOMIC DNA]</scope>
</reference>
<proteinExistence type="predicted"/>
<dbReference type="AlphaFoldDB" id="A0A4Y2ALN9"/>
<accession>A0A4Y2ALN9</accession>
<organism evidence="1 2">
    <name type="scientific">Araneus ventricosus</name>
    <name type="common">Orbweaver spider</name>
    <name type="synonym">Epeira ventricosa</name>
    <dbReference type="NCBI Taxonomy" id="182803"/>
    <lineage>
        <taxon>Eukaryota</taxon>
        <taxon>Metazoa</taxon>
        <taxon>Ecdysozoa</taxon>
        <taxon>Arthropoda</taxon>
        <taxon>Chelicerata</taxon>
        <taxon>Arachnida</taxon>
        <taxon>Araneae</taxon>
        <taxon>Araneomorphae</taxon>
        <taxon>Entelegynae</taxon>
        <taxon>Araneoidea</taxon>
        <taxon>Araneidae</taxon>
        <taxon>Araneus</taxon>
    </lineage>
</organism>
<comment type="caution">
    <text evidence="1">The sequence shown here is derived from an EMBL/GenBank/DDBJ whole genome shotgun (WGS) entry which is preliminary data.</text>
</comment>